<dbReference type="InterPro" id="IPR050792">
    <property type="entry name" value="ADP-ribosylglycohydrolase"/>
</dbReference>
<evidence type="ECO:0000256" key="1">
    <source>
        <dbReference type="SAM" id="MobiDB-lite"/>
    </source>
</evidence>
<protein>
    <recommendedName>
        <fullName evidence="4">Collagen alpha-1(I) chain</fullName>
    </recommendedName>
</protein>
<feature type="compositionally biased region" description="Low complexity" evidence="1">
    <location>
        <begin position="745"/>
        <end position="760"/>
    </location>
</feature>
<feature type="compositionally biased region" description="Gly residues" evidence="1">
    <location>
        <begin position="764"/>
        <end position="776"/>
    </location>
</feature>
<name>A0A836A2Y0_SHEEP</name>
<evidence type="ECO:0000313" key="3">
    <source>
        <dbReference type="Proteomes" id="UP000664991"/>
    </source>
</evidence>
<feature type="compositionally biased region" description="Polar residues" evidence="1">
    <location>
        <begin position="1172"/>
        <end position="1206"/>
    </location>
</feature>
<dbReference type="PANTHER" id="PTHR16222">
    <property type="entry name" value="ADP-RIBOSYLGLYCOHYDROLASE"/>
    <property type="match status" value="1"/>
</dbReference>
<feature type="compositionally biased region" description="Low complexity" evidence="1">
    <location>
        <begin position="199"/>
        <end position="217"/>
    </location>
</feature>
<feature type="region of interest" description="Disordered" evidence="1">
    <location>
        <begin position="78"/>
        <end position="102"/>
    </location>
</feature>
<organism evidence="2 3">
    <name type="scientific">Ovis aries</name>
    <name type="common">Sheep</name>
    <dbReference type="NCBI Taxonomy" id="9940"/>
    <lineage>
        <taxon>Eukaryota</taxon>
        <taxon>Metazoa</taxon>
        <taxon>Chordata</taxon>
        <taxon>Craniata</taxon>
        <taxon>Vertebrata</taxon>
        <taxon>Euteleostomi</taxon>
        <taxon>Mammalia</taxon>
        <taxon>Eutheria</taxon>
        <taxon>Laurasiatheria</taxon>
        <taxon>Artiodactyla</taxon>
        <taxon>Ruminantia</taxon>
        <taxon>Pecora</taxon>
        <taxon>Bovidae</taxon>
        <taxon>Caprinae</taxon>
        <taxon>Ovis</taxon>
    </lineage>
</organism>
<feature type="compositionally biased region" description="Polar residues" evidence="1">
    <location>
        <begin position="587"/>
        <end position="597"/>
    </location>
</feature>
<feature type="compositionally biased region" description="Low complexity" evidence="1">
    <location>
        <begin position="373"/>
        <end position="408"/>
    </location>
</feature>
<gene>
    <name evidence="2" type="ORF">JEQ12_002346</name>
</gene>
<dbReference type="EMBL" id="JAEMGP010000010">
    <property type="protein sequence ID" value="KAG5204370.1"/>
    <property type="molecule type" value="Genomic_DNA"/>
</dbReference>
<sequence>MSVFSLPWPRALLTSLCIRHLRPPNTSPRSSKVCSDKTPVNVQALKKKVGQVTCHPALRAVLSSLLLYLTDREDAAAGPPAARRAQGMASRAPEPQDAQRRPTRFQLLQARFMGSGREPRLKRTREVGRLIFRDKQGPGRGVVAATIHKLLEKAGEAAGRPAPGREPPGREKPRALPAGRSSVKSILKVFLAAEEKQAAEQPPVEPPAAVGGPAAKPKVKAGGRSAALARLREKVAQSGGLCAEAGLLPRRAEERTKKRTPRRPLHRPELRVLRVATLASSCLRAPPARLLACSTEPALPFSVATVVCGPRSWLSHGTRVTHTGVGRAPRGDTGTSPDAAESPGGSGEPGWRPPQPSTPRLAASRDGLETGLPGVEAECVPPAAPAAASPGGEAHPGLKPASSALGPASPGGQGAAQGAGDVSLGPRPGLSGGGAGAGPEVTVAVCSSEDEMDTASVDWVPEPLFAVQESFREEKAPGHIPPLAALTAPSAQAARRTQPAMEPPQVTVRLPVVHTMPPPPATPQRAPGDQGWGPLGVVIETGNPGAPHSPTAESGSRGARPQGAGAEPRLAATRGTAARGPDLPAAVSTTGPQNSSLGGKDARPGPGASQWLLKPKDVRGEDLGGENASPLSSEPPLPSEPQGGPGGDAGAWEHRGRGHTGCAPGGQQAPAPTARGSKRPESPVHRSPPSEQEGRGRPPPRLESAGCVPTAAGSAGSDLGEERASSSNEKTPPGVRAPRQEPVGSASRNPPAPSPRNLAAGLQEGKGAGWPTGPGLMGVVPEESARQPGGHSSALGSPPGPTQEAPGAPTLAVQPHLAAPGHLAAGDVATGGEKVEAGDRVTGSARQRPRGDSLELPTPAPGLPEPQGTHGAGAPRPQLPETQQAEGRAGLSSSEQLPLGARPSHQPGPSSAAADGRWGGRVAPKHPDLQASGQVEGGERAGLGTRESRRGREEGSPGAVSRDGSGRKGEGLRGERSGSRGVRESGSRPQEEALGRHAGKGPELPRRQQAGHAKGLLEERRAPAAESKAPSLSGSPALPAQAQVSQMVPPNSARPASGSGGVMLAAGRNEAPQVPAPRDGQGGPRVLLGEGQSPAAPSPREGEIQAPSSIQKGQTWVSPSLRKGQSQAPPSIQKGQSQAAPSPWEGQSQVAPSIQKGQSQAAPSPWEGEIQAPSSIQKGQTWVSPSLRKGQSQAPSSIQEGRSQAGPSPGEREIQAPSSIQEGRSWAAPSLRKGQSLEGQSLAAPSPQEGQSQAAPSIQKGQTWVSPSLRKGQSQAPSSIQEGRSQAGPSPGEREIQAPSSIQEGRSWAAPSLRKGQSLEGQSLAAPSPQEGEIQAPSSIQKGRSPAAPSFQPVPGSAVPTPKLGSSLVPRGPAQEGPADAPRVGRGRRGPQLAKYRAQSFSDQRSFELSFRPTILRASDKYRPPQ</sequence>
<accession>A0A836A2Y0</accession>
<feature type="compositionally biased region" description="Low complexity" evidence="1">
    <location>
        <begin position="418"/>
        <end position="429"/>
    </location>
</feature>
<feature type="region of interest" description="Disordered" evidence="1">
    <location>
        <begin position="154"/>
        <end position="179"/>
    </location>
</feature>
<feature type="compositionally biased region" description="Polar residues" evidence="1">
    <location>
        <begin position="880"/>
        <end position="896"/>
    </location>
</feature>
<evidence type="ECO:0008006" key="4">
    <source>
        <dbReference type="Google" id="ProtNLM"/>
    </source>
</evidence>
<feature type="compositionally biased region" description="Polar residues" evidence="1">
    <location>
        <begin position="1106"/>
        <end position="1162"/>
    </location>
</feature>
<reference evidence="2 3" key="1">
    <citation type="submission" date="2020-12" db="EMBL/GenBank/DDBJ databases">
        <title>De novo assembly of Tibetan sheep genome.</title>
        <authorList>
            <person name="Li X."/>
        </authorList>
    </citation>
    <scope>NUCLEOTIDE SEQUENCE [LARGE SCALE GENOMIC DNA]</scope>
    <source>
        <tissue evidence="2">Heart</tissue>
    </source>
</reference>
<evidence type="ECO:0000313" key="2">
    <source>
        <dbReference type="EMBL" id="KAG5204370.1"/>
    </source>
</evidence>
<feature type="region of interest" description="Disordered" evidence="1">
    <location>
        <begin position="197"/>
        <end position="217"/>
    </location>
</feature>
<dbReference type="PANTHER" id="PTHR16222:SF23">
    <property type="entry name" value="INACTIVE ADP-RIBOSYLTRANSFERASE ARH2"/>
    <property type="match status" value="1"/>
</dbReference>
<feature type="region of interest" description="Disordered" evidence="1">
    <location>
        <begin position="315"/>
        <end position="436"/>
    </location>
</feature>
<dbReference type="Proteomes" id="UP000664991">
    <property type="component" value="Unassembled WGS sequence"/>
</dbReference>
<feature type="compositionally biased region" description="Low complexity" evidence="1">
    <location>
        <begin position="78"/>
        <end position="89"/>
    </location>
</feature>
<feature type="compositionally biased region" description="Polar residues" evidence="1">
    <location>
        <begin position="1248"/>
        <end position="1288"/>
    </location>
</feature>
<feature type="region of interest" description="Disordered" evidence="1">
    <location>
        <begin position="538"/>
        <end position="1426"/>
    </location>
</feature>
<proteinExistence type="predicted"/>
<feature type="compositionally biased region" description="Low complexity" evidence="1">
    <location>
        <begin position="571"/>
        <end position="580"/>
    </location>
</feature>
<feature type="compositionally biased region" description="Basic and acidic residues" evidence="1">
    <location>
        <begin position="964"/>
        <end position="995"/>
    </location>
</feature>
<comment type="caution">
    <text evidence="2">The sequence shown here is derived from an EMBL/GenBank/DDBJ whole genome shotgun (WGS) entry which is preliminary data.</text>
</comment>
<feature type="compositionally biased region" description="Basic and acidic residues" evidence="1">
    <location>
        <begin position="946"/>
        <end position="955"/>
    </location>
</feature>